<accession>A0A8B4CQ81</accession>
<organism evidence="1 2">
    <name type="scientific">Shigella sonnei</name>
    <dbReference type="NCBI Taxonomy" id="624"/>
    <lineage>
        <taxon>Bacteria</taxon>
        <taxon>Pseudomonadati</taxon>
        <taxon>Pseudomonadota</taxon>
        <taxon>Gammaproteobacteria</taxon>
        <taxon>Enterobacterales</taxon>
        <taxon>Enterobacteriaceae</taxon>
        <taxon>Shigella</taxon>
    </lineage>
</organism>
<protein>
    <submittedName>
        <fullName evidence="1">7-keto-8-aminopelargonate synthetase and related enzymes</fullName>
    </submittedName>
</protein>
<dbReference type="EMBL" id="FTSV01000267">
    <property type="protein sequence ID" value="SIY47280.1"/>
    <property type="molecule type" value="Genomic_DNA"/>
</dbReference>
<gene>
    <name evidence="1" type="ORF">SAMEA2054241_04288</name>
</gene>
<name>A0A8B4CQ81_SHISO</name>
<evidence type="ECO:0000313" key="2">
    <source>
        <dbReference type="Proteomes" id="UP000187708"/>
    </source>
</evidence>
<evidence type="ECO:0000313" key="1">
    <source>
        <dbReference type="EMBL" id="SIY47280.1"/>
    </source>
</evidence>
<sequence>MENRFDIAELFASHNLDQEVFLIHIVRDIQIHQVHKLGAVFQVVHHQNIGDAFIIQGLNDVAADKARAAGNDDHNCNLRIMESETISDTNTSIISLHGVGFSHSPKVRLMDVIYPEFCRSVNASSRRDL</sequence>
<reference evidence="1 2" key="1">
    <citation type="submission" date="2017-01" db="EMBL/GenBank/DDBJ databases">
        <authorList>
            <consortium name="Pathogen Informatics"/>
        </authorList>
    </citation>
    <scope>NUCLEOTIDE SEQUENCE [LARGE SCALE GENOMIC DNA]</scope>
    <source>
        <strain evidence="1 2">2090STDY5461769</strain>
    </source>
</reference>
<dbReference type="Proteomes" id="UP000187708">
    <property type="component" value="Unassembled WGS sequence"/>
</dbReference>
<proteinExistence type="predicted"/>
<comment type="caution">
    <text evidence="1">The sequence shown here is derived from an EMBL/GenBank/DDBJ whole genome shotgun (WGS) entry which is preliminary data.</text>
</comment>
<dbReference type="AlphaFoldDB" id="A0A8B4CQ81"/>